<proteinExistence type="inferred from homology"/>
<dbReference type="SUPFAM" id="SSF102405">
    <property type="entry name" value="MCP/YpsA-like"/>
    <property type="match status" value="1"/>
</dbReference>
<dbReference type="NCBIfam" id="TIGR00730">
    <property type="entry name" value="Rossman fold protein, TIGR00730 family"/>
    <property type="match status" value="1"/>
</dbReference>
<evidence type="ECO:0000256" key="3">
    <source>
        <dbReference type="SAM" id="MobiDB-lite"/>
    </source>
</evidence>
<organism evidence="4 5">
    <name type="scientific">Sphaerobacter thermophilus (strain ATCC 49802 / DSM 20745 / KCCM 41009 / NCIMB 13125 / S 6022)</name>
    <dbReference type="NCBI Taxonomy" id="479434"/>
    <lineage>
        <taxon>Bacteria</taxon>
        <taxon>Pseudomonadati</taxon>
        <taxon>Thermomicrobiota</taxon>
        <taxon>Thermomicrobia</taxon>
        <taxon>Sphaerobacterales</taxon>
        <taxon>Sphaerobacterineae</taxon>
        <taxon>Sphaerobacteraceae</taxon>
        <taxon>Sphaerobacter</taxon>
    </lineage>
</organism>
<keyword evidence="5" id="KW-1185">Reference proteome</keyword>
<dbReference type="InterPro" id="IPR052341">
    <property type="entry name" value="LOG_family_nucleotidases"/>
</dbReference>
<evidence type="ECO:0000313" key="5">
    <source>
        <dbReference type="Proteomes" id="UP000002027"/>
    </source>
</evidence>
<dbReference type="GO" id="GO:0008714">
    <property type="term" value="F:AMP nucleosidase activity"/>
    <property type="evidence" value="ECO:0007669"/>
    <property type="project" value="UniProtKB-EC"/>
</dbReference>
<dbReference type="OrthoDB" id="9801098at2"/>
<protein>
    <recommendedName>
        <fullName evidence="2">Cytokinin riboside 5'-monophosphate phosphoribohydrolase</fullName>
        <ecNumber evidence="2">3.2.2.n1</ecNumber>
    </recommendedName>
</protein>
<dbReference type="HOGENOM" id="CLU_058336_0_4_0"/>
<dbReference type="STRING" id="479434.Sthe_2745"/>
<evidence type="ECO:0000256" key="2">
    <source>
        <dbReference type="RuleBase" id="RU363015"/>
    </source>
</evidence>
<comment type="similarity">
    <text evidence="2">Belongs to the LOG family.</text>
</comment>
<dbReference type="AlphaFoldDB" id="D1C8L6"/>
<keyword evidence="2" id="KW-0203">Cytokinin biosynthesis</keyword>
<gene>
    <name evidence="4" type="ordered locus">Sthe_2745</name>
</gene>
<evidence type="ECO:0000256" key="1">
    <source>
        <dbReference type="ARBA" id="ARBA00000274"/>
    </source>
</evidence>
<dbReference type="GO" id="GO:0005829">
    <property type="term" value="C:cytosol"/>
    <property type="evidence" value="ECO:0007669"/>
    <property type="project" value="TreeGrafter"/>
</dbReference>
<dbReference type="PANTHER" id="PTHR43393">
    <property type="entry name" value="CYTOKININ RIBOSIDE 5'-MONOPHOSPHATE PHOSPHORIBOHYDROLASE"/>
    <property type="match status" value="1"/>
</dbReference>
<dbReference type="PANTHER" id="PTHR43393:SF2">
    <property type="entry name" value="CYTOKININ RIBOSIDE 5'-MONOPHOSPHATE PHOSPHORIBOHYDROLASE"/>
    <property type="match status" value="1"/>
</dbReference>
<dbReference type="EC" id="3.2.2.n1" evidence="2"/>
<dbReference type="FunFam" id="3.40.50.450:FF:000011">
    <property type="entry name" value="TIGR00730 family Rossman fold protein"/>
    <property type="match status" value="1"/>
</dbReference>
<dbReference type="Proteomes" id="UP000002027">
    <property type="component" value="Chromosome 2"/>
</dbReference>
<reference evidence="5" key="1">
    <citation type="submission" date="2009-11" db="EMBL/GenBank/DDBJ databases">
        <title>The complete chromosome 2 of Sphaerobacter thermophilus DSM 20745.</title>
        <authorList>
            <person name="Lucas S."/>
            <person name="Copeland A."/>
            <person name="Lapidus A."/>
            <person name="Glavina del Rio T."/>
            <person name="Dalin E."/>
            <person name="Tice H."/>
            <person name="Bruce D."/>
            <person name="Goodwin L."/>
            <person name="Pitluck S."/>
            <person name="Kyrpides N."/>
            <person name="Mavromatis K."/>
            <person name="Ivanova N."/>
            <person name="Mikhailova N."/>
            <person name="LaButti K.M."/>
            <person name="Clum A."/>
            <person name="Sun H.I."/>
            <person name="Brettin T."/>
            <person name="Detter J.C."/>
            <person name="Han C."/>
            <person name="Larimer F."/>
            <person name="Land M."/>
            <person name="Hauser L."/>
            <person name="Markowitz V."/>
            <person name="Cheng J.F."/>
            <person name="Hugenholtz P."/>
            <person name="Woyke T."/>
            <person name="Wu D."/>
            <person name="Steenblock K."/>
            <person name="Schneider S."/>
            <person name="Pukall R."/>
            <person name="Goeker M."/>
            <person name="Klenk H.P."/>
            <person name="Eisen J.A."/>
        </authorList>
    </citation>
    <scope>NUCLEOTIDE SEQUENCE [LARGE SCALE GENOMIC DNA]</scope>
    <source>
        <strain evidence="5">ATCC 49802 / DSM 20745 / S 6022</strain>
    </source>
</reference>
<dbReference type="InParanoid" id="D1C8L6"/>
<dbReference type="EMBL" id="CP001824">
    <property type="protein sequence ID" value="ACZ40159.1"/>
    <property type="molecule type" value="Genomic_DNA"/>
</dbReference>
<dbReference type="KEGG" id="sti:Sthe_2745"/>
<feature type="compositionally biased region" description="Basic and acidic residues" evidence="3">
    <location>
        <begin position="1"/>
        <end position="15"/>
    </location>
</feature>
<name>D1C8L6_SPHTD</name>
<comment type="catalytic activity">
    <reaction evidence="1">
        <text>AMP + H2O = D-ribose 5-phosphate + adenine</text>
        <dbReference type="Rhea" id="RHEA:20129"/>
        <dbReference type="ChEBI" id="CHEBI:15377"/>
        <dbReference type="ChEBI" id="CHEBI:16708"/>
        <dbReference type="ChEBI" id="CHEBI:78346"/>
        <dbReference type="ChEBI" id="CHEBI:456215"/>
        <dbReference type="EC" id="3.2.2.4"/>
    </reaction>
</comment>
<dbReference type="eggNOG" id="COG1611">
    <property type="taxonomic scope" value="Bacteria"/>
</dbReference>
<dbReference type="InterPro" id="IPR031100">
    <property type="entry name" value="LOG_fam"/>
</dbReference>
<feature type="region of interest" description="Disordered" evidence="3">
    <location>
        <begin position="1"/>
        <end position="51"/>
    </location>
</feature>
<dbReference type="GO" id="GO:0009691">
    <property type="term" value="P:cytokinin biosynthetic process"/>
    <property type="evidence" value="ECO:0007669"/>
    <property type="project" value="UniProtKB-UniRule"/>
</dbReference>
<dbReference type="RefSeq" id="WP_012873197.1">
    <property type="nucleotide sequence ID" value="NC_013524.1"/>
</dbReference>
<reference evidence="4 5" key="2">
    <citation type="journal article" date="2010" name="Stand. Genomic Sci.">
        <title>Complete genome sequence of Desulfohalobium retbaense type strain (HR(100)).</title>
        <authorList>
            <person name="Spring S."/>
            <person name="Nolan M."/>
            <person name="Lapidus A."/>
            <person name="Glavina Del Rio T."/>
            <person name="Copeland A."/>
            <person name="Tice H."/>
            <person name="Cheng J.F."/>
            <person name="Lucas S."/>
            <person name="Land M."/>
            <person name="Chen F."/>
            <person name="Bruce D."/>
            <person name="Goodwin L."/>
            <person name="Pitluck S."/>
            <person name="Ivanova N."/>
            <person name="Mavromatis K."/>
            <person name="Mikhailova N."/>
            <person name="Pati A."/>
            <person name="Chen A."/>
            <person name="Palaniappan K."/>
            <person name="Hauser L."/>
            <person name="Chang Y.J."/>
            <person name="Jeffries C.D."/>
            <person name="Munk C."/>
            <person name="Kiss H."/>
            <person name="Chain P."/>
            <person name="Han C."/>
            <person name="Brettin T."/>
            <person name="Detter J.C."/>
            <person name="Schuler E."/>
            <person name="Goker M."/>
            <person name="Rohde M."/>
            <person name="Bristow J."/>
            <person name="Eisen J.A."/>
            <person name="Markowitz V."/>
            <person name="Hugenholtz P."/>
            <person name="Kyrpides N.C."/>
            <person name="Klenk H.P."/>
        </authorList>
    </citation>
    <scope>NUCLEOTIDE SEQUENCE [LARGE SCALE GENOMIC DNA]</scope>
    <source>
        <strain evidence="5">ATCC 49802 / DSM 20745 / S 6022</strain>
    </source>
</reference>
<dbReference type="Pfam" id="PF03641">
    <property type="entry name" value="Lysine_decarbox"/>
    <property type="match status" value="1"/>
</dbReference>
<evidence type="ECO:0000313" key="4">
    <source>
        <dbReference type="EMBL" id="ACZ40159.1"/>
    </source>
</evidence>
<dbReference type="InterPro" id="IPR005269">
    <property type="entry name" value="LOG"/>
</dbReference>
<accession>D1C8L6</accession>
<keyword evidence="2" id="KW-0378">Hydrolase</keyword>
<sequence length="280" mass="31127">MNDAEPRGTEPPRAADEEEANPTLSRAARLGQPTEDRRLLESPGRQPSSTAFLETDPWRILRIQGEFVEGFDALARVTQGVSFFGSSRIDESDPMYAAARALAFDLSRAGFAIITGGGPGIMEAANRGAHDAGGLSVGCNIELPFEQGMNPYVNLAINFRYFFVRKTMFVKYAEAFVIFPGGFGTLDELFEALTLIQTEKISYFPVILFGRDYWQGLIDWLARTVVAEGMISVKDLTRLVVTDSVEEASFLIQDCHRRRCWLPEERSVAAEVGLIDDREQ</sequence>
<dbReference type="Gene3D" id="3.40.50.450">
    <property type="match status" value="1"/>
</dbReference>